<sequence>MRVPMPAPPRLQDGSDLPQNKSNRSCKTSQNMRGSKCHYNKRKTIWSIVVSDITDNLQPIGFSLLLSLNN</sequence>
<evidence type="ECO:0000256" key="1">
    <source>
        <dbReference type="SAM" id="MobiDB-lite"/>
    </source>
</evidence>
<gene>
    <name evidence="2" type="ORF">LITE_LOCUS37197</name>
</gene>
<comment type="caution">
    <text evidence="2">The sequence shown here is derived from an EMBL/GenBank/DDBJ whole genome shotgun (WGS) entry which is preliminary data.</text>
</comment>
<dbReference type="AlphaFoldDB" id="A0AAV0P7B1"/>
<feature type="region of interest" description="Disordered" evidence="1">
    <location>
        <begin position="1"/>
        <end position="35"/>
    </location>
</feature>
<keyword evidence="3" id="KW-1185">Reference proteome</keyword>
<proteinExistence type="predicted"/>
<dbReference type="EMBL" id="CAMGYJ010000008">
    <property type="protein sequence ID" value="CAI0466840.1"/>
    <property type="molecule type" value="Genomic_DNA"/>
</dbReference>
<evidence type="ECO:0000313" key="2">
    <source>
        <dbReference type="EMBL" id="CAI0466840.1"/>
    </source>
</evidence>
<name>A0AAV0P7B1_9ROSI</name>
<protein>
    <submittedName>
        <fullName evidence="2">Uncharacterized protein</fullName>
    </submittedName>
</protein>
<accession>A0AAV0P7B1</accession>
<feature type="compositionally biased region" description="Polar residues" evidence="1">
    <location>
        <begin position="17"/>
        <end position="33"/>
    </location>
</feature>
<reference evidence="2" key="1">
    <citation type="submission" date="2022-08" db="EMBL/GenBank/DDBJ databases">
        <authorList>
            <person name="Gutierrez-Valencia J."/>
        </authorList>
    </citation>
    <scope>NUCLEOTIDE SEQUENCE</scope>
</reference>
<organism evidence="2 3">
    <name type="scientific">Linum tenue</name>
    <dbReference type="NCBI Taxonomy" id="586396"/>
    <lineage>
        <taxon>Eukaryota</taxon>
        <taxon>Viridiplantae</taxon>
        <taxon>Streptophyta</taxon>
        <taxon>Embryophyta</taxon>
        <taxon>Tracheophyta</taxon>
        <taxon>Spermatophyta</taxon>
        <taxon>Magnoliopsida</taxon>
        <taxon>eudicotyledons</taxon>
        <taxon>Gunneridae</taxon>
        <taxon>Pentapetalae</taxon>
        <taxon>rosids</taxon>
        <taxon>fabids</taxon>
        <taxon>Malpighiales</taxon>
        <taxon>Linaceae</taxon>
        <taxon>Linum</taxon>
    </lineage>
</organism>
<evidence type="ECO:0000313" key="3">
    <source>
        <dbReference type="Proteomes" id="UP001154282"/>
    </source>
</evidence>
<dbReference type="Proteomes" id="UP001154282">
    <property type="component" value="Unassembled WGS sequence"/>
</dbReference>